<evidence type="ECO:0000313" key="3">
    <source>
        <dbReference type="Proteomes" id="UP001239462"/>
    </source>
</evidence>
<keyword evidence="2" id="KW-0378">Hydrolase</keyword>
<proteinExistence type="predicted"/>
<dbReference type="EMBL" id="JASZZN010000005">
    <property type="protein sequence ID" value="MDM4015498.1"/>
    <property type="molecule type" value="Genomic_DNA"/>
</dbReference>
<comment type="caution">
    <text evidence="2">The sequence shown here is derived from an EMBL/GenBank/DDBJ whole genome shotgun (WGS) entry which is preliminary data.</text>
</comment>
<keyword evidence="3" id="KW-1185">Reference proteome</keyword>
<protein>
    <submittedName>
        <fullName evidence="2">Alpha/beta hydrolase</fullName>
    </submittedName>
</protein>
<evidence type="ECO:0000313" key="2">
    <source>
        <dbReference type="EMBL" id="MDM4015498.1"/>
    </source>
</evidence>
<dbReference type="RefSeq" id="WP_160149337.1">
    <property type="nucleotide sequence ID" value="NZ_CP141221.1"/>
</dbReference>
<dbReference type="GO" id="GO:0016787">
    <property type="term" value="F:hydrolase activity"/>
    <property type="evidence" value="ECO:0007669"/>
    <property type="project" value="UniProtKB-KW"/>
</dbReference>
<reference evidence="2 3" key="1">
    <citation type="submission" date="2023-06" db="EMBL/GenBank/DDBJ databases">
        <title>Roseiconus lacunae JC819 isolated from Gulf of Mannar region, Tamil Nadu.</title>
        <authorList>
            <person name="Pk S."/>
            <person name="Ch S."/>
            <person name="Ch V.R."/>
        </authorList>
    </citation>
    <scope>NUCLEOTIDE SEQUENCE [LARGE SCALE GENOMIC DNA]</scope>
    <source>
        <strain evidence="2 3">JC819</strain>
    </source>
</reference>
<dbReference type="PANTHER" id="PTHR46438">
    <property type="entry name" value="ALPHA/BETA-HYDROLASES SUPERFAMILY PROTEIN"/>
    <property type="match status" value="1"/>
</dbReference>
<dbReference type="InterPro" id="IPR000073">
    <property type="entry name" value="AB_hydrolase_1"/>
</dbReference>
<feature type="domain" description="AB hydrolase-1" evidence="1">
    <location>
        <begin position="32"/>
        <end position="256"/>
    </location>
</feature>
<dbReference type="Gene3D" id="3.40.50.1820">
    <property type="entry name" value="alpha/beta hydrolase"/>
    <property type="match status" value="1"/>
</dbReference>
<dbReference type="Pfam" id="PF12697">
    <property type="entry name" value="Abhydrolase_6"/>
    <property type="match status" value="1"/>
</dbReference>
<dbReference type="Proteomes" id="UP001239462">
    <property type="component" value="Unassembled WGS sequence"/>
</dbReference>
<sequence length="268" mass="30220">MLLKRFSDTQAEKTTGIDPQQVVDLGSGDQTVLFLHGLFGSPHHWQQVMERLSDRYRVIAPQLPVDYQPGRRQHGINAIADLSNQVREMIDAMDIEPFVICGNSLGGLIAIELCAGQPDYAKGLVLAGSAGLFERSPIGGSRPRPSKEFIRKTVTGIVHRKELVTEELIDDWYTSVSDRDYVRFVLRVSRATRDRTVEDELSKLDLPTMIIWGHQDTITPPSTGREFQRRIKGSRLEFIDDCGHAPNWEQPEAFADLLDEFLPTCFAE</sequence>
<dbReference type="PRINTS" id="PR00111">
    <property type="entry name" value="ABHYDROLASE"/>
</dbReference>
<dbReference type="SUPFAM" id="SSF53474">
    <property type="entry name" value="alpha/beta-Hydrolases"/>
    <property type="match status" value="1"/>
</dbReference>
<dbReference type="PANTHER" id="PTHR46438:SF11">
    <property type="entry name" value="LIPASE-RELATED"/>
    <property type="match status" value="1"/>
</dbReference>
<name>A0ABT7PG97_9BACT</name>
<accession>A0ABT7PG97</accession>
<dbReference type="InterPro" id="IPR029058">
    <property type="entry name" value="AB_hydrolase_fold"/>
</dbReference>
<gene>
    <name evidence="2" type="ORF">QTN89_08670</name>
</gene>
<organism evidence="2 3">
    <name type="scientific">Roseiconus lacunae</name>
    <dbReference type="NCBI Taxonomy" id="2605694"/>
    <lineage>
        <taxon>Bacteria</taxon>
        <taxon>Pseudomonadati</taxon>
        <taxon>Planctomycetota</taxon>
        <taxon>Planctomycetia</taxon>
        <taxon>Pirellulales</taxon>
        <taxon>Pirellulaceae</taxon>
        <taxon>Roseiconus</taxon>
    </lineage>
</organism>
<evidence type="ECO:0000259" key="1">
    <source>
        <dbReference type="Pfam" id="PF12697"/>
    </source>
</evidence>